<proteinExistence type="predicted"/>
<name>A0A4P1RFS0_LUPAN</name>
<evidence type="ECO:0000256" key="1">
    <source>
        <dbReference type="SAM" id="SignalP"/>
    </source>
</evidence>
<gene>
    <name evidence="2" type="ORF">TanjilG_32093</name>
</gene>
<organism evidence="2 3">
    <name type="scientific">Lupinus angustifolius</name>
    <name type="common">Narrow-leaved blue lupine</name>
    <dbReference type="NCBI Taxonomy" id="3871"/>
    <lineage>
        <taxon>Eukaryota</taxon>
        <taxon>Viridiplantae</taxon>
        <taxon>Streptophyta</taxon>
        <taxon>Embryophyta</taxon>
        <taxon>Tracheophyta</taxon>
        <taxon>Spermatophyta</taxon>
        <taxon>Magnoliopsida</taxon>
        <taxon>eudicotyledons</taxon>
        <taxon>Gunneridae</taxon>
        <taxon>Pentapetalae</taxon>
        <taxon>rosids</taxon>
        <taxon>fabids</taxon>
        <taxon>Fabales</taxon>
        <taxon>Fabaceae</taxon>
        <taxon>Papilionoideae</taxon>
        <taxon>50 kb inversion clade</taxon>
        <taxon>genistoids sensu lato</taxon>
        <taxon>core genistoids</taxon>
        <taxon>Genisteae</taxon>
        <taxon>Lupinus</taxon>
    </lineage>
</organism>
<keyword evidence="3" id="KW-1185">Reference proteome</keyword>
<keyword evidence="1" id="KW-0732">Signal</keyword>
<reference evidence="2 3" key="1">
    <citation type="journal article" date="2017" name="Plant Biotechnol. J.">
        <title>A comprehensive draft genome sequence for lupin (Lupinus angustifolius), an emerging health food: insights into plant-microbe interactions and legume evolution.</title>
        <authorList>
            <person name="Hane J.K."/>
            <person name="Ming Y."/>
            <person name="Kamphuis L.G."/>
            <person name="Nelson M.N."/>
            <person name="Garg G."/>
            <person name="Atkins C.A."/>
            <person name="Bayer P.E."/>
            <person name="Bravo A."/>
            <person name="Bringans S."/>
            <person name="Cannon S."/>
            <person name="Edwards D."/>
            <person name="Foley R."/>
            <person name="Gao L.L."/>
            <person name="Harrison M.J."/>
            <person name="Huang W."/>
            <person name="Hurgobin B."/>
            <person name="Li S."/>
            <person name="Liu C.W."/>
            <person name="McGrath A."/>
            <person name="Morahan G."/>
            <person name="Murray J."/>
            <person name="Weller J."/>
            <person name="Jian J."/>
            <person name="Singh K.B."/>
        </authorList>
    </citation>
    <scope>NUCLEOTIDE SEQUENCE [LARGE SCALE GENOMIC DNA]</scope>
    <source>
        <strain evidence="3">cv. Tanjil</strain>
        <tissue evidence="2">Whole plant</tissue>
    </source>
</reference>
<sequence>MSFRKRFVMVLSFSTPLLFSPPAMVCDSGDAVVRFYSRQRGLGEGAFGYPHTH</sequence>
<accession>A0A4P1RFS0</accession>
<evidence type="ECO:0000313" key="2">
    <source>
        <dbReference type="EMBL" id="OIW09944.1"/>
    </source>
</evidence>
<dbReference type="Proteomes" id="UP000188354">
    <property type="component" value="Chromosome LG06"/>
</dbReference>
<protein>
    <recommendedName>
        <fullName evidence="4">Fimbrial protein</fullName>
    </recommendedName>
</protein>
<evidence type="ECO:0008006" key="4">
    <source>
        <dbReference type="Google" id="ProtNLM"/>
    </source>
</evidence>
<dbReference type="EMBL" id="CM007366">
    <property type="protein sequence ID" value="OIW09944.1"/>
    <property type="molecule type" value="Genomic_DNA"/>
</dbReference>
<feature type="signal peptide" evidence="1">
    <location>
        <begin position="1"/>
        <end position="19"/>
    </location>
</feature>
<feature type="chain" id="PRO_5020033015" description="Fimbrial protein" evidence="1">
    <location>
        <begin position="20"/>
        <end position="53"/>
    </location>
</feature>
<dbReference type="AlphaFoldDB" id="A0A4P1RFS0"/>
<dbReference type="Gramene" id="OIW09944">
    <property type="protein sequence ID" value="OIW09944"/>
    <property type="gene ID" value="TanjilG_32093"/>
</dbReference>
<evidence type="ECO:0000313" key="3">
    <source>
        <dbReference type="Proteomes" id="UP000188354"/>
    </source>
</evidence>